<evidence type="ECO:0000259" key="5">
    <source>
        <dbReference type="Pfam" id="PF05118"/>
    </source>
</evidence>
<keyword evidence="2" id="KW-0223">Dioxygenase</keyword>
<feature type="region of interest" description="Disordered" evidence="4">
    <location>
        <begin position="1"/>
        <end position="31"/>
    </location>
</feature>
<dbReference type="Gene3D" id="1.25.40.10">
    <property type="entry name" value="Tetratricopeptide repeat domain"/>
    <property type="match status" value="1"/>
</dbReference>
<sequence>MSEPHDDIRKAGPPEASRSTARQQAQRGELDAAEKSFLSLLEQQPQDVEALRFVAERQSARGEHAAAIQHLQLALEATQDDPAVRVQLAATQMAAGDFGAAAASFRAGLSLAPRMFVARLQLGIALEQLGQSHEALKAYFMAIASARAHGRWQDDATTAPGLRDAVKHAANYVNQGRARLFRSALDPLRARYGSSELVRVERSLAIYLLEEPANIPDPRQKPKFLYFPDIASQPYYPREHFPWLQTLEAATDTVRDELRAVMSQGQSFEAFLGPPSPQGTRGMLDSSSDREPAWDAYFFHRHGQRHEEHYARCPQTSALLDALPLVRIRDHAPEALFSVLSPGTHILPHTGVTNTRLVTHLPLIVPPDCAIRVGGEEHIWQEGRCVTFDDTWEHEAWNRSEEVRVVLILDSWHPDLSEAERAAVTDLVEAIGDFNQSCKVPVAGG</sequence>
<gene>
    <name evidence="6" type="ORF">ACFPPA_13485</name>
</gene>
<dbReference type="Gene3D" id="2.60.120.330">
    <property type="entry name" value="B-lactam Antibiotic, Isopenicillin N Synthase, Chain"/>
    <property type="match status" value="1"/>
</dbReference>
<dbReference type="SUPFAM" id="SSF48452">
    <property type="entry name" value="TPR-like"/>
    <property type="match status" value="1"/>
</dbReference>
<feature type="compositionally biased region" description="Polar residues" evidence="4">
    <location>
        <begin position="17"/>
        <end position="26"/>
    </location>
</feature>
<comment type="similarity">
    <text evidence="1">Belongs to the aspartyl/asparaginyl beta-hydroxylase family.</text>
</comment>
<dbReference type="InterPro" id="IPR011990">
    <property type="entry name" value="TPR-like_helical_dom_sf"/>
</dbReference>
<dbReference type="SMART" id="SM00028">
    <property type="entry name" value="TPR"/>
    <property type="match status" value="4"/>
</dbReference>
<dbReference type="InterPro" id="IPR019734">
    <property type="entry name" value="TPR_rpt"/>
</dbReference>
<evidence type="ECO:0000256" key="3">
    <source>
        <dbReference type="ARBA" id="ARBA00023002"/>
    </source>
</evidence>
<dbReference type="InterPro" id="IPR027443">
    <property type="entry name" value="IPNS-like_sf"/>
</dbReference>
<evidence type="ECO:0000313" key="6">
    <source>
        <dbReference type="EMBL" id="MFC5526748.1"/>
    </source>
</evidence>
<dbReference type="PANTHER" id="PTHR46332:SF5">
    <property type="entry name" value="ASPARTATE BETA-HYDROXYLASE DOMAIN CONTAINING 2"/>
    <property type="match status" value="1"/>
</dbReference>
<accession>A0ABW0QQJ1</accession>
<feature type="domain" description="Aspartyl/asparaginy/proline hydroxylase" evidence="5">
    <location>
        <begin position="249"/>
        <end position="414"/>
    </location>
</feature>
<feature type="compositionally biased region" description="Basic and acidic residues" evidence="4">
    <location>
        <begin position="1"/>
        <end position="12"/>
    </location>
</feature>
<comment type="caution">
    <text evidence="6">The sequence shown here is derived from an EMBL/GenBank/DDBJ whole genome shotgun (WGS) entry which is preliminary data.</text>
</comment>
<organism evidence="6 7">
    <name type="scientific">Rhodanobacter ginsengisoli</name>
    <dbReference type="NCBI Taxonomy" id="418646"/>
    <lineage>
        <taxon>Bacteria</taxon>
        <taxon>Pseudomonadati</taxon>
        <taxon>Pseudomonadota</taxon>
        <taxon>Gammaproteobacteria</taxon>
        <taxon>Lysobacterales</taxon>
        <taxon>Rhodanobacteraceae</taxon>
        <taxon>Rhodanobacter</taxon>
    </lineage>
</organism>
<dbReference type="Proteomes" id="UP001596114">
    <property type="component" value="Unassembled WGS sequence"/>
</dbReference>
<keyword evidence="7" id="KW-1185">Reference proteome</keyword>
<evidence type="ECO:0000313" key="7">
    <source>
        <dbReference type="Proteomes" id="UP001596114"/>
    </source>
</evidence>
<evidence type="ECO:0000256" key="1">
    <source>
        <dbReference type="ARBA" id="ARBA00007730"/>
    </source>
</evidence>
<dbReference type="Pfam" id="PF05118">
    <property type="entry name" value="Asp_Arg_Hydrox"/>
    <property type="match status" value="1"/>
</dbReference>
<reference evidence="7" key="1">
    <citation type="journal article" date="2019" name="Int. J. Syst. Evol. Microbiol.">
        <title>The Global Catalogue of Microorganisms (GCM) 10K type strain sequencing project: providing services to taxonomists for standard genome sequencing and annotation.</title>
        <authorList>
            <consortium name="The Broad Institute Genomics Platform"/>
            <consortium name="The Broad Institute Genome Sequencing Center for Infectious Disease"/>
            <person name="Wu L."/>
            <person name="Ma J."/>
        </authorList>
    </citation>
    <scope>NUCLEOTIDE SEQUENCE [LARGE SCALE GENOMIC DNA]</scope>
    <source>
        <strain evidence="7">CGMCC 1.16619</strain>
    </source>
</reference>
<evidence type="ECO:0000256" key="4">
    <source>
        <dbReference type="SAM" id="MobiDB-lite"/>
    </source>
</evidence>
<dbReference type="RefSeq" id="WP_377320755.1">
    <property type="nucleotide sequence ID" value="NZ_JBHSNF010000003.1"/>
</dbReference>
<dbReference type="EMBL" id="JBHSNF010000003">
    <property type="protein sequence ID" value="MFC5526748.1"/>
    <property type="molecule type" value="Genomic_DNA"/>
</dbReference>
<name>A0ABW0QQJ1_9GAMM</name>
<dbReference type="InterPro" id="IPR051821">
    <property type="entry name" value="Asp/Asn_beta-hydroxylase"/>
</dbReference>
<dbReference type="PANTHER" id="PTHR46332">
    <property type="entry name" value="ASPARTATE BETA-HYDROXYLASE DOMAIN-CONTAINING PROTEIN 2"/>
    <property type="match status" value="1"/>
</dbReference>
<proteinExistence type="inferred from homology"/>
<dbReference type="InterPro" id="IPR007803">
    <property type="entry name" value="Asp/Arg/Pro-Hydrxlase"/>
</dbReference>
<dbReference type="SUPFAM" id="SSF51197">
    <property type="entry name" value="Clavaminate synthase-like"/>
    <property type="match status" value="1"/>
</dbReference>
<protein>
    <submittedName>
        <fullName evidence="6">Aspartyl/asparaginyl beta-hydroxylase domain-containing protein</fullName>
    </submittedName>
</protein>
<evidence type="ECO:0000256" key="2">
    <source>
        <dbReference type="ARBA" id="ARBA00022964"/>
    </source>
</evidence>
<keyword evidence="3" id="KW-0560">Oxidoreductase</keyword>